<comment type="caution">
    <text evidence="7">The sequence shown here is derived from an EMBL/GenBank/DDBJ whole genome shotgun (WGS) entry which is preliminary data.</text>
</comment>
<evidence type="ECO:0000256" key="2">
    <source>
        <dbReference type="ARBA" id="ARBA00022692"/>
    </source>
</evidence>
<keyword evidence="3 5" id="KW-1133">Transmembrane helix</keyword>
<dbReference type="InterPro" id="IPR036259">
    <property type="entry name" value="MFS_trans_sf"/>
</dbReference>
<comment type="subcellular location">
    <subcellularLocation>
        <location evidence="1">Membrane</location>
        <topology evidence="1">Multi-pass membrane protein</topology>
    </subcellularLocation>
</comment>
<feature type="transmembrane region" description="Helical" evidence="5">
    <location>
        <begin position="123"/>
        <end position="143"/>
    </location>
</feature>
<dbReference type="PANTHER" id="PTHR24064">
    <property type="entry name" value="SOLUTE CARRIER FAMILY 22 MEMBER"/>
    <property type="match status" value="1"/>
</dbReference>
<gene>
    <name evidence="7" type="ORF">RRG08_012736</name>
</gene>
<feature type="transmembrane region" description="Helical" evidence="5">
    <location>
        <begin position="179"/>
        <end position="200"/>
    </location>
</feature>
<dbReference type="EMBL" id="JAWDGP010003575">
    <property type="protein sequence ID" value="KAK3772967.1"/>
    <property type="molecule type" value="Genomic_DNA"/>
</dbReference>
<feature type="transmembrane region" description="Helical" evidence="5">
    <location>
        <begin position="481"/>
        <end position="502"/>
    </location>
</feature>
<dbReference type="AlphaFoldDB" id="A0AAE1DJN5"/>
<evidence type="ECO:0000256" key="3">
    <source>
        <dbReference type="ARBA" id="ARBA00022989"/>
    </source>
</evidence>
<evidence type="ECO:0000313" key="7">
    <source>
        <dbReference type="EMBL" id="KAK3772967.1"/>
    </source>
</evidence>
<dbReference type="PROSITE" id="PS50850">
    <property type="entry name" value="MFS"/>
    <property type="match status" value="1"/>
</dbReference>
<evidence type="ECO:0000313" key="8">
    <source>
        <dbReference type="Proteomes" id="UP001283361"/>
    </source>
</evidence>
<name>A0AAE1DJN5_9GAST</name>
<dbReference type="Gene3D" id="1.20.1250.20">
    <property type="entry name" value="MFS general substrate transporter like domains"/>
    <property type="match status" value="1"/>
</dbReference>
<feature type="transmembrane region" description="Helical" evidence="5">
    <location>
        <begin position="212"/>
        <end position="235"/>
    </location>
</feature>
<feature type="transmembrane region" description="Helical" evidence="5">
    <location>
        <begin position="155"/>
        <end position="173"/>
    </location>
</feature>
<reference evidence="7" key="1">
    <citation type="journal article" date="2023" name="G3 (Bethesda)">
        <title>A reference genome for the long-term kleptoplast-retaining sea slug Elysia crispata morphotype clarki.</title>
        <authorList>
            <person name="Eastman K.E."/>
            <person name="Pendleton A.L."/>
            <person name="Shaikh M.A."/>
            <person name="Suttiyut T."/>
            <person name="Ogas R."/>
            <person name="Tomko P."/>
            <person name="Gavelis G."/>
            <person name="Widhalm J.R."/>
            <person name="Wisecaver J.H."/>
        </authorList>
    </citation>
    <scope>NUCLEOTIDE SEQUENCE</scope>
    <source>
        <strain evidence="7">ECLA1</strain>
    </source>
</reference>
<dbReference type="SUPFAM" id="SSF103473">
    <property type="entry name" value="MFS general substrate transporter"/>
    <property type="match status" value="1"/>
</dbReference>
<evidence type="ECO:0000256" key="4">
    <source>
        <dbReference type="ARBA" id="ARBA00023136"/>
    </source>
</evidence>
<feature type="transmembrane region" description="Helical" evidence="5">
    <location>
        <begin position="324"/>
        <end position="345"/>
    </location>
</feature>
<proteinExistence type="predicted"/>
<keyword evidence="8" id="KW-1185">Reference proteome</keyword>
<dbReference type="GO" id="GO:0016020">
    <property type="term" value="C:membrane"/>
    <property type="evidence" value="ECO:0007669"/>
    <property type="project" value="UniProtKB-SubCell"/>
</dbReference>
<feature type="transmembrane region" description="Helical" evidence="5">
    <location>
        <begin position="18"/>
        <end position="40"/>
    </location>
</feature>
<evidence type="ECO:0000256" key="1">
    <source>
        <dbReference type="ARBA" id="ARBA00004141"/>
    </source>
</evidence>
<protein>
    <recommendedName>
        <fullName evidence="6">Major facilitator superfamily (MFS) profile domain-containing protein</fullName>
    </recommendedName>
</protein>
<dbReference type="InterPro" id="IPR020846">
    <property type="entry name" value="MFS_dom"/>
</dbReference>
<dbReference type="GO" id="GO:0022857">
    <property type="term" value="F:transmembrane transporter activity"/>
    <property type="evidence" value="ECO:0007669"/>
    <property type="project" value="InterPro"/>
</dbReference>
<dbReference type="Proteomes" id="UP001283361">
    <property type="component" value="Unassembled WGS sequence"/>
</dbReference>
<accession>A0AAE1DJN5</accession>
<evidence type="ECO:0000259" key="6">
    <source>
        <dbReference type="PROSITE" id="PS50850"/>
    </source>
</evidence>
<feature type="transmembrane region" description="Helical" evidence="5">
    <location>
        <begin position="387"/>
        <end position="408"/>
    </location>
</feature>
<keyword evidence="2 5" id="KW-0812">Transmembrane</keyword>
<keyword evidence="4 5" id="KW-0472">Membrane</keyword>
<feature type="transmembrane region" description="Helical" evidence="5">
    <location>
        <begin position="357"/>
        <end position="380"/>
    </location>
</feature>
<dbReference type="InterPro" id="IPR005828">
    <property type="entry name" value="MFS_sugar_transport-like"/>
</dbReference>
<organism evidence="7 8">
    <name type="scientific">Elysia crispata</name>
    <name type="common">lettuce slug</name>
    <dbReference type="NCBI Taxonomy" id="231223"/>
    <lineage>
        <taxon>Eukaryota</taxon>
        <taxon>Metazoa</taxon>
        <taxon>Spiralia</taxon>
        <taxon>Lophotrochozoa</taxon>
        <taxon>Mollusca</taxon>
        <taxon>Gastropoda</taxon>
        <taxon>Heterobranchia</taxon>
        <taxon>Euthyneura</taxon>
        <taxon>Panpulmonata</taxon>
        <taxon>Sacoglossa</taxon>
        <taxon>Placobranchoidea</taxon>
        <taxon>Plakobranchidae</taxon>
        <taxon>Elysia</taxon>
    </lineage>
</organism>
<feature type="transmembrane region" description="Helical" evidence="5">
    <location>
        <begin position="448"/>
        <end position="469"/>
    </location>
</feature>
<sequence>MEYEEVLARVGKMGRYQVYLCVLSIVACSNAGIHLFNIVFTMGMPRFRCAVPGLLNDTFTIQNEAHGRLVNATIPFDLAKGSYSKCNHYKTSLNLRTWETLNHTSLETQSCSRWLDLVCDRQIFISHANMIGMVGIMVMTMVTGALSDRWGRKRLFILMNWIQLIASIATVFVKSEISFLILRFVEVGSGMASFMCLYGLVTEISAPSRRVVGTSVNIGGWNIGMLAVILVAFFVREWKTLQLILTAPLVLTALTFPLLIPESPKWLLSKKRYSEAHAILQTIAKVNGKSLPEEVDLAGGKEESSHKSAGIVRGLILLFKSPILALRLVILAISWTVNTMVYYGVGLNMGFVIPGDIYLNFFLITVIFLIFIPLMVWILLRGQRKKLLCVCMMLGGVSCIATILPILGSSSVSWVTTLLSCLGKLFLNVSFAVIWLYTTELLPTVARLSGVGFCNFFGRTGAMVAPYIATLPIVVDGKIGQALPLLVFGACGLVSGTLCLLLPETGNGRLPDTVREAELLKRRKKEISNVLVAPKM</sequence>
<dbReference type="Pfam" id="PF00083">
    <property type="entry name" value="Sugar_tr"/>
    <property type="match status" value="1"/>
</dbReference>
<feature type="domain" description="Major facilitator superfamily (MFS) profile" evidence="6">
    <location>
        <begin position="65"/>
        <end position="507"/>
    </location>
</feature>
<evidence type="ECO:0000256" key="5">
    <source>
        <dbReference type="SAM" id="Phobius"/>
    </source>
</evidence>
<feature type="transmembrane region" description="Helical" evidence="5">
    <location>
        <begin position="414"/>
        <end position="436"/>
    </location>
</feature>